<sequence>MLVSRILALISAIALGLLAAVALVPHSRALLPRLSPPAKAPPTPVLISIEDLAGESWPWPRLDLTLALRAMSPYRPEPVGLLLPLDAPDTFEPAQDNQLARALSSYLTPTLSATAFPFPTPAETLSLPKISHTGSIESLRPADSFFAPEESLRRSGQAAAWKVTPDADGLLTRLPLVFRHENAVTPSWLLQLYAQALGADLTHSTLQGRRLILRDTQDFELQSIPLDLRGSVPIDWSRPDQLPEKMEIRGVVLAAEQERIGVRPYYDLKGISKRPAILAGGLAEVDPIIESPIGPRSLAEAVVRTWTNLSRGPSPVLHPPSGMILSVLLIAALLGLSSGQRGRVCLIESIAWAGLVMVAGWIVAKTEGYAGAFPLAVGAFVTAILAPRLLHWMESSHVR</sequence>
<evidence type="ECO:0000313" key="4">
    <source>
        <dbReference type="Proteomes" id="UP000051269"/>
    </source>
</evidence>
<dbReference type="InterPro" id="IPR007890">
    <property type="entry name" value="CHASE2"/>
</dbReference>
<feature type="transmembrane region" description="Helical" evidence="1">
    <location>
        <begin position="317"/>
        <end position="337"/>
    </location>
</feature>
<feature type="transmembrane region" description="Helical" evidence="1">
    <location>
        <begin position="369"/>
        <end position="390"/>
    </location>
</feature>
<keyword evidence="1" id="KW-1133">Transmembrane helix</keyword>
<organism evidence="3 4">
    <name type="scientific">Verrucomicrobia subdivision 6 bacterium BACL9 MAG-120507-bin52</name>
    <dbReference type="NCBI Taxonomy" id="1655590"/>
    <lineage>
        <taxon>Bacteria</taxon>
        <taxon>Pseudomonadati</taxon>
        <taxon>Verrucomicrobiota</taxon>
        <taxon>Verrucomicrobiia</taxon>
        <taxon>Verrucomicrobiales</taxon>
        <taxon>Verrucomicrobia subdivision 6</taxon>
    </lineage>
</organism>
<evidence type="ECO:0000313" key="3">
    <source>
        <dbReference type="EMBL" id="KRO62611.1"/>
    </source>
</evidence>
<feature type="domain" description="CHASE2" evidence="2">
    <location>
        <begin position="45"/>
        <end position="250"/>
    </location>
</feature>
<gene>
    <name evidence="3" type="ORF">ABR82_01115</name>
</gene>
<keyword evidence="1" id="KW-0812">Transmembrane</keyword>
<dbReference type="Pfam" id="PF05226">
    <property type="entry name" value="CHASE2"/>
    <property type="match status" value="1"/>
</dbReference>
<protein>
    <recommendedName>
        <fullName evidence="2">CHASE2 domain-containing protein</fullName>
    </recommendedName>
</protein>
<dbReference type="Proteomes" id="UP000051269">
    <property type="component" value="Unassembled WGS sequence"/>
</dbReference>
<feature type="transmembrane region" description="Helical" evidence="1">
    <location>
        <begin position="344"/>
        <end position="363"/>
    </location>
</feature>
<proteinExistence type="predicted"/>
<accession>A0A0R2RQY4</accession>
<reference evidence="3 4" key="1">
    <citation type="submission" date="2015-10" db="EMBL/GenBank/DDBJ databases">
        <title>Metagenome-Assembled Genomes uncover a global brackish microbiome.</title>
        <authorList>
            <person name="Hugerth L.W."/>
            <person name="Larsson J."/>
            <person name="Alneberg J."/>
            <person name="Lindh M.V."/>
            <person name="Legrand C."/>
            <person name="Pinhassi J."/>
            <person name="Andersson A.F."/>
        </authorList>
    </citation>
    <scope>NUCLEOTIDE SEQUENCE [LARGE SCALE GENOMIC DNA]</scope>
    <source>
        <strain evidence="3">BACL18 MAG-120507-bin52</strain>
    </source>
</reference>
<evidence type="ECO:0000256" key="1">
    <source>
        <dbReference type="SAM" id="Phobius"/>
    </source>
</evidence>
<name>A0A0R2RQY4_9BACT</name>
<evidence type="ECO:0000259" key="2">
    <source>
        <dbReference type="Pfam" id="PF05226"/>
    </source>
</evidence>
<comment type="caution">
    <text evidence="3">The sequence shown here is derived from an EMBL/GenBank/DDBJ whole genome shotgun (WGS) entry which is preliminary data.</text>
</comment>
<dbReference type="EMBL" id="LIBO01000052">
    <property type="protein sequence ID" value="KRO62611.1"/>
    <property type="molecule type" value="Genomic_DNA"/>
</dbReference>
<dbReference type="AlphaFoldDB" id="A0A0R2RQY4"/>
<keyword evidence="1" id="KW-0472">Membrane</keyword>